<evidence type="ECO:0000313" key="8">
    <source>
        <dbReference type="Proteomes" id="UP001067708"/>
    </source>
</evidence>
<dbReference type="Gene3D" id="3.40.50.150">
    <property type="entry name" value="Vaccinia Virus protein VP39"/>
    <property type="match status" value="1"/>
</dbReference>
<dbReference type="RefSeq" id="WP_258417691.1">
    <property type="nucleotide sequence ID" value="NZ_JAPTNG010000009.1"/>
</dbReference>
<comment type="similarity">
    <text evidence="6">Belongs to the class I-like SAM-binding methyltransferase superfamily. C5-methyltransferase family.</text>
</comment>
<proteinExistence type="inferred from homology"/>
<dbReference type="Pfam" id="PF00145">
    <property type="entry name" value="DNA_methylase"/>
    <property type="match status" value="1"/>
</dbReference>
<dbReference type="PRINTS" id="PR00105">
    <property type="entry name" value="C5METTRFRASE"/>
</dbReference>
<dbReference type="PROSITE" id="PS51679">
    <property type="entry name" value="SAM_MT_C5"/>
    <property type="match status" value="1"/>
</dbReference>
<keyword evidence="5" id="KW-0680">Restriction system</keyword>
<dbReference type="InterPro" id="IPR029063">
    <property type="entry name" value="SAM-dependent_MTases_sf"/>
</dbReference>
<feature type="active site" evidence="6">
    <location>
        <position position="82"/>
    </location>
</feature>
<dbReference type="PANTHER" id="PTHR10629:SF52">
    <property type="entry name" value="DNA (CYTOSINE-5)-METHYLTRANSFERASE 1"/>
    <property type="match status" value="1"/>
</dbReference>
<organism evidence="7 8">
    <name type="scientific">Brevibacillus halotolerans</name>
    <dbReference type="NCBI Taxonomy" id="1507437"/>
    <lineage>
        <taxon>Bacteria</taxon>
        <taxon>Bacillati</taxon>
        <taxon>Bacillota</taxon>
        <taxon>Bacilli</taxon>
        <taxon>Bacillales</taxon>
        <taxon>Paenibacillaceae</taxon>
        <taxon>Brevibacillus</taxon>
    </lineage>
</organism>
<dbReference type="Proteomes" id="UP001067708">
    <property type="component" value="Unassembled WGS sequence"/>
</dbReference>
<evidence type="ECO:0000256" key="4">
    <source>
        <dbReference type="ARBA" id="ARBA00022691"/>
    </source>
</evidence>
<evidence type="ECO:0000256" key="3">
    <source>
        <dbReference type="ARBA" id="ARBA00022679"/>
    </source>
</evidence>
<gene>
    <name evidence="7" type="ORF">O0535_13690</name>
</gene>
<evidence type="ECO:0000256" key="5">
    <source>
        <dbReference type="ARBA" id="ARBA00022747"/>
    </source>
</evidence>
<comment type="caution">
    <text evidence="7">The sequence shown here is derived from an EMBL/GenBank/DDBJ whole genome shotgun (WGS) entry which is preliminary data.</text>
</comment>
<evidence type="ECO:0000256" key="1">
    <source>
        <dbReference type="ARBA" id="ARBA00011975"/>
    </source>
</evidence>
<dbReference type="InterPro" id="IPR001525">
    <property type="entry name" value="C5_MeTfrase"/>
</dbReference>
<protein>
    <recommendedName>
        <fullName evidence="1">DNA (cytosine-5-)-methyltransferase</fullName>
        <ecNumber evidence="1">2.1.1.37</ecNumber>
    </recommendedName>
</protein>
<dbReference type="GO" id="GO:0032259">
    <property type="term" value="P:methylation"/>
    <property type="evidence" value="ECO:0007669"/>
    <property type="project" value="UniProtKB-KW"/>
</dbReference>
<reference evidence="7" key="1">
    <citation type="submission" date="2022-09" db="EMBL/GenBank/DDBJ databases">
        <title>Genome analysis and characterization of larvicidal activity of Brevibacillus strains.</title>
        <authorList>
            <person name="Patrusheva E.V."/>
            <person name="Izotova A.O."/>
            <person name="Toshchakov S.V."/>
            <person name="Sineoky S.P."/>
        </authorList>
    </citation>
    <scope>NUCLEOTIDE SEQUENCE</scope>
    <source>
        <strain evidence="7">VKPM_B-13244</strain>
    </source>
</reference>
<dbReference type="EMBL" id="JAPTNG010000009">
    <property type="protein sequence ID" value="MCZ0831792.1"/>
    <property type="molecule type" value="Genomic_DNA"/>
</dbReference>
<dbReference type="EC" id="2.1.1.37" evidence="1"/>
<dbReference type="GO" id="GO:0008168">
    <property type="term" value="F:methyltransferase activity"/>
    <property type="evidence" value="ECO:0007669"/>
    <property type="project" value="UniProtKB-KW"/>
</dbReference>
<dbReference type="PANTHER" id="PTHR10629">
    <property type="entry name" value="CYTOSINE-SPECIFIC METHYLTRANSFERASE"/>
    <property type="match status" value="1"/>
</dbReference>
<evidence type="ECO:0000256" key="6">
    <source>
        <dbReference type="PROSITE-ProRule" id="PRU01016"/>
    </source>
</evidence>
<keyword evidence="2 6" id="KW-0489">Methyltransferase</keyword>
<dbReference type="SUPFAM" id="SSF53335">
    <property type="entry name" value="S-adenosyl-L-methionine-dependent methyltransferases"/>
    <property type="match status" value="1"/>
</dbReference>
<keyword evidence="8" id="KW-1185">Reference proteome</keyword>
<evidence type="ECO:0000256" key="2">
    <source>
        <dbReference type="ARBA" id="ARBA00022603"/>
    </source>
</evidence>
<dbReference type="InterPro" id="IPR050390">
    <property type="entry name" value="C5-Methyltransferase"/>
</dbReference>
<dbReference type="Gene3D" id="3.90.120.10">
    <property type="entry name" value="DNA Methylase, subunit A, domain 2"/>
    <property type="match status" value="1"/>
</dbReference>
<keyword evidence="4 6" id="KW-0949">S-adenosyl-L-methionine</keyword>
<name>A0ABT4HYB4_9BACL</name>
<keyword evidence="3 6" id="KW-0808">Transferase</keyword>
<accession>A0ABT4HYB4</accession>
<evidence type="ECO:0000313" key="7">
    <source>
        <dbReference type="EMBL" id="MCZ0831792.1"/>
    </source>
</evidence>
<sequence length="493" mass="55156">MGATLREIVVDNFAGGGGASTGIELATGRSVDIAINHDEDAIAMHQVNHPDTEHYCESVWDVNPVEAVKGRPVALCWLSPDCKHFSKAKGGKPKEKSIRGLAWVGLRWAATVKPRVIILENVEEFKTWGPLLKDGRPDPKKKGHTFNSFVNALKRQGYQVDWRELRACDYGAPTIRKRFFMIARCDGRPIVWPKPTHGDPRSLEVQAGRLRPWRMAAEVIDWSIPCPSIFDTSEEIKEKYGLRAVRPLADKTLRRIAKGVQRYVIESEQPFIVNRKAGFITEHANGSNQRNMSVGQPMRTICAEVKGGHFALVTAFLAQYHTETASHEARGQTLDRPILTLDTSNRYALVTGQLIKSKANRTSEVRAFLLKYYGSDIGQACTDPLHTITTKDRFGLVTIHGEDYEIVDIGMRMLEPQELFAAQGFPAEYIIDRDINGEKQKKKSQVARCGNSVPPPFAKHLVKANLPEMCAGSGRELKFERYKQAAGQMSFSM</sequence>